<feature type="transmembrane region" description="Helical" evidence="9">
    <location>
        <begin position="56"/>
        <end position="73"/>
    </location>
</feature>
<comment type="similarity">
    <text evidence="2">Belongs to the CN hydrolase family. Apolipoprotein N-acyltransferase subfamily.</text>
</comment>
<feature type="transmembrane region" description="Helical" evidence="9">
    <location>
        <begin position="85"/>
        <end position="104"/>
    </location>
</feature>
<keyword evidence="5 9" id="KW-0812">Transmembrane</keyword>
<dbReference type="InterPro" id="IPR004563">
    <property type="entry name" value="Apolipo_AcylTrfase"/>
</dbReference>
<evidence type="ECO:0000259" key="10">
    <source>
        <dbReference type="PROSITE" id="PS50263"/>
    </source>
</evidence>
<keyword evidence="12" id="KW-1185">Reference proteome</keyword>
<evidence type="ECO:0000256" key="8">
    <source>
        <dbReference type="ARBA" id="ARBA00023315"/>
    </source>
</evidence>
<evidence type="ECO:0000256" key="2">
    <source>
        <dbReference type="ARBA" id="ARBA00010065"/>
    </source>
</evidence>
<dbReference type="PROSITE" id="PS50263">
    <property type="entry name" value="CN_HYDROLASE"/>
    <property type="match status" value="1"/>
</dbReference>
<keyword evidence="4" id="KW-0808">Transferase</keyword>
<keyword evidence="7 9" id="KW-0472">Membrane</keyword>
<keyword evidence="11" id="KW-0378">Hydrolase</keyword>
<dbReference type="SUPFAM" id="SSF56317">
    <property type="entry name" value="Carbon-nitrogen hydrolase"/>
    <property type="match status" value="1"/>
</dbReference>
<proteinExistence type="inferred from homology"/>
<gene>
    <name evidence="11" type="ORF">ACFO5W_05145</name>
</gene>
<keyword evidence="8" id="KW-0012">Acyltransferase</keyword>
<dbReference type="GO" id="GO:0016787">
    <property type="term" value="F:hydrolase activity"/>
    <property type="evidence" value="ECO:0007669"/>
    <property type="project" value="UniProtKB-KW"/>
</dbReference>
<feature type="transmembrane region" description="Helical" evidence="9">
    <location>
        <begin position="33"/>
        <end position="49"/>
    </location>
</feature>
<dbReference type="EMBL" id="JBHSGA010000008">
    <property type="protein sequence ID" value="MFC4526018.1"/>
    <property type="molecule type" value="Genomic_DNA"/>
</dbReference>
<reference evidence="12" key="1">
    <citation type="journal article" date="2019" name="Int. J. Syst. Evol. Microbiol.">
        <title>The Global Catalogue of Microorganisms (GCM) 10K type strain sequencing project: providing services to taxonomists for standard genome sequencing and annotation.</title>
        <authorList>
            <consortium name="The Broad Institute Genomics Platform"/>
            <consortium name="The Broad Institute Genome Sequencing Center for Infectious Disease"/>
            <person name="Wu L."/>
            <person name="Ma J."/>
        </authorList>
    </citation>
    <scope>NUCLEOTIDE SEQUENCE [LARGE SCALE GENOMIC DNA]</scope>
    <source>
        <strain evidence="12">CCM 4481</strain>
    </source>
</reference>
<sequence length="484" mass="52537">MASRPDRLAPLAWLVATALTALGWWFGSGVQPLWWVTWLAPLPVLWLAPRVPAPRAALATLLAFALGGLNQWTYLHAHIGLPMPIIVYLIAMPSLVMALCVLLFRRLLLRGRHLAATLALPTAWVAAEYINSLTSPHGTFGSLAYTQMNALPVIQVAAIAGIWGITFLVLLLPAAIATQLAPHVAKRDRIPVAVTAAFLIIATVAYGSWRLEAPATTTMRIGLVSLEKPIRPALDDADGQALVARYVEAITRLANAGAQAVLIPETSFATSASTVPAFAALARQHKVIVGVGIDFKGDPRAERNMLMVFPSGATAPATYSKRHLIPGFEDHYTPGDSYTLLAGTPRIGLTVCKDLDFHDIGRAYAERHAQLLLVPAWDFSMDGWLHSRMAIMRGVESGFAIARAARSGRLTLSDDRGRVVAEASSEQHDADVVGDLPLRDTRTLYARWGDWFAWLSLMALTAWLALAFLPRRAPRWIEAPLSAS</sequence>
<evidence type="ECO:0000256" key="9">
    <source>
        <dbReference type="SAM" id="Phobius"/>
    </source>
</evidence>
<feature type="transmembrane region" description="Helical" evidence="9">
    <location>
        <begin position="150"/>
        <end position="178"/>
    </location>
</feature>
<organism evidence="11 12">
    <name type="scientific">Dyella halodurans</name>
    <dbReference type="NCBI Taxonomy" id="1920171"/>
    <lineage>
        <taxon>Bacteria</taxon>
        <taxon>Pseudomonadati</taxon>
        <taxon>Pseudomonadota</taxon>
        <taxon>Gammaproteobacteria</taxon>
        <taxon>Lysobacterales</taxon>
        <taxon>Rhodanobacteraceae</taxon>
        <taxon>Dyella</taxon>
    </lineage>
</organism>
<dbReference type="PANTHER" id="PTHR38686:SF1">
    <property type="entry name" value="APOLIPOPROTEIN N-ACYLTRANSFERASE"/>
    <property type="match status" value="1"/>
</dbReference>
<comment type="caution">
    <text evidence="11">The sequence shown here is derived from an EMBL/GenBank/DDBJ whole genome shotgun (WGS) entry which is preliminary data.</text>
</comment>
<dbReference type="RefSeq" id="WP_266150742.1">
    <property type="nucleotide sequence ID" value="NZ_CP064028.1"/>
</dbReference>
<keyword evidence="3" id="KW-1003">Cell membrane</keyword>
<dbReference type="Pfam" id="PF20154">
    <property type="entry name" value="LNT_N"/>
    <property type="match status" value="1"/>
</dbReference>
<dbReference type="InterPro" id="IPR003010">
    <property type="entry name" value="C-N_Hydrolase"/>
</dbReference>
<dbReference type="PANTHER" id="PTHR38686">
    <property type="entry name" value="APOLIPOPROTEIN N-ACYLTRANSFERASE"/>
    <property type="match status" value="1"/>
</dbReference>
<dbReference type="InterPro" id="IPR036526">
    <property type="entry name" value="C-N_Hydrolase_sf"/>
</dbReference>
<evidence type="ECO:0000256" key="5">
    <source>
        <dbReference type="ARBA" id="ARBA00022692"/>
    </source>
</evidence>
<evidence type="ECO:0000256" key="7">
    <source>
        <dbReference type="ARBA" id="ARBA00023136"/>
    </source>
</evidence>
<keyword evidence="6 9" id="KW-1133">Transmembrane helix</keyword>
<dbReference type="Proteomes" id="UP001595961">
    <property type="component" value="Unassembled WGS sequence"/>
</dbReference>
<feature type="domain" description="CN hydrolase" evidence="10">
    <location>
        <begin position="219"/>
        <end position="438"/>
    </location>
</feature>
<protein>
    <submittedName>
        <fullName evidence="11">Nitrilase-related carbon-nitrogen hydrolase</fullName>
    </submittedName>
</protein>
<dbReference type="Gene3D" id="3.60.110.10">
    <property type="entry name" value="Carbon-nitrogen hydrolase"/>
    <property type="match status" value="1"/>
</dbReference>
<dbReference type="Pfam" id="PF00795">
    <property type="entry name" value="CN_hydrolase"/>
    <property type="match status" value="1"/>
</dbReference>
<evidence type="ECO:0000256" key="6">
    <source>
        <dbReference type="ARBA" id="ARBA00022989"/>
    </source>
</evidence>
<dbReference type="InterPro" id="IPR045378">
    <property type="entry name" value="LNT_N"/>
</dbReference>
<feature type="transmembrane region" description="Helical" evidence="9">
    <location>
        <begin position="451"/>
        <end position="469"/>
    </location>
</feature>
<evidence type="ECO:0000256" key="4">
    <source>
        <dbReference type="ARBA" id="ARBA00022679"/>
    </source>
</evidence>
<accession>A0ABV9BZG0</accession>
<evidence type="ECO:0000313" key="12">
    <source>
        <dbReference type="Proteomes" id="UP001595961"/>
    </source>
</evidence>
<name>A0ABV9BZG0_9GAMM</name>
<feature type="transmembrane region" description="Helical" evidence="9">
    <location>
        <begin position="190"/>
        <end position="209"/>
    </location>
</feature>
<evidence type="ECO:0000256" key="3">
    <source>
        <dbReference type="ARBA" id="ARBA00022475"/>
    </source>
</evidence>
<evidence type="ECO:0000313" key="11">
    <source>
        <dbReference type="EMBL" id="MFC4526018.1"/>
    </source>
</evidence>
<evidence type="ECO:0000256" key="1">
    <source>
        <dbReference type="ARBA" id="ARBA00004651"/>
    </source>
</evidence>
<comment type="subcellular location">
    <subcellularLocation>
        <location evidence="1">Cell membrane</location>
        <topology evidence="1">Multi-pass membrane protein</topology>
    </subcellularLocation>
</comment>